<dbReference type="PANTHER" id="PTHR33202:SF7">
    <property type="entry name" value="FERRIC UPTAKE REGULATION PROTEIN"/>
    <property type="match status" value="1"/>
</dbReference>
<keyword evidence="5" id="KW-0238">DNA-binding</keyword>
<dbReference type="CDD" id="cd07153">
    <property type="entry name" value="Fur_like"/>
    <property type="match status" value="1"/>
</dbReference>
<keyword evidence="4" id="KW-0805">Transcription regulation</keyword>
<reference evidence="8" key="1">
    <citation type="journal article" date="2020" name="mSystems">
        <title>Genome- and Community-Level Interaction Insights into Carbon Utilization and Element Cycling Functions of Hydrothermarchaeota in Hydrothermal Sediment.</title>
        <authorList>
            <person name="Zhou Z."/>
            <person name="Liu Y."/>
            <person name="Xu W."/>
            <person name="Pan J."/>
            <person name="Luo Z.H."/>
            <person name="Li M."/>
        </authorList>
    </citation>
    <scope>NUCLEOTIDE SEQUENCE [LARGE SCALE GENOMIC DNA]</scope>
    <source>
        <strain evidence="8">SpSt-1181</strain>
    </source>
</reference>
<keyword evidence="2" id="KW-0678">Repressor</keyword>
<evidence type="ECO:0000256" key="5">
    <source>
        <dbReference type="ARBA" id="ARBA00023125"/>
    </source>
</evidence>
<dbReference type="SUPFAM" id="SSF46785">
    <property type="entry name" value="Winged helix' DNA-binding domain"/>
    <property type="match status" value="1"/>
</dbReference>
<evidence type="ECO:0000256" key="7">
    <source>
        <dbReference type="PIRSR" id="PIRSR602481-1"/>
    </source>
</evidence>
<dbReference type="GO" id="GO:0008270">
    <property type="term" value="F:zinc ion binding"/>
    <property type="evidence" value="ECO:0007669"/>
    <property type="project" value="TreeGrafter"/>
</dbReference>
<keyword evidence="7" id="KW-0479">Metal-binding</keyword>
<keyword evidence="3 7" id="KW-0862">Zinc</keyword>
<dbReference type="PANTHER" id="PTHR33202">
    <property type="entry name" value="ZINC UPTAKE REGULATION PROTEIN"/>
    <property type="match status" value="1"/>
</dbReference>
<dbReference type="GO" id="GO:0003700">
    <property type="term" value="F:DNA-binding transcription factor activity"/>
    <property type="evidence" value="ECO:0007669"/>
    <property type="project" value="InterPro"/>
</dbReference>
<comment type="caution">
    <text evidence="8">The sequence shown here is derived from an EMBL/GenBank/DDBJ whole genome shotgun (WGS) entry which is preliminary data.</text>
</comment>
<feature type="binding site" evidence="7">
    <location>
        <position position="127"/>
    </location>
    <ligand>
        <name>Zn(2+)</name>
        <dbReference type="ChEBI" id="CHEBI:29105"/>
    </ligand>
</feature>
<dbReference type="EMBL" id="DSBW01000184">
    <property type="protein sequence ID" value="HED31704.1"/>
    <property type="molecule type" value="Genomic_DNA"/>
</dbReference>
<organism evidence="8">
    <name type="scientific">Prosthecochloris aestuarii</name>
    <dbReference type="NCBI Taxonomy" id="1102"/>
    <lineage>
        <taxon>Bacteria</taxon>
        <taxon>Pseudomonadati</taxon>
        <taxon>Chlorobiota</taxon>
        <taxon>Chlorobiia</taxon>
        <taxon>Chlorobiales</taxon>
        <taxon>Chlorobiaceae</taxon>
        <taxon>Prosthecochloris</taxon>
    </lineage>
</organism>
<sequence length="134" mass="15587">METPQKKSYRFSRQRERLYQLLSGTDSHPTANWLYDQLKPEFPSLSLGTVYRNLGILIEQGKARKIDAGSTFDRYEAKTTPHYHLICRTCGKIIDIEESVFPELVDTMQHNTDFSIDGYRIDFFGTCHTCRKNS</sequence>
<comment type="cofactor">
    <cofactor evidence="7">
        <name>Zn(2+)</name>
        <dbReference type="ChEBI" id="CHEBI:29105"/>
    </cofactor>
    <text evidence="7">Binds 1 zinc ion per subunit.</text>
</comment>
<dbReference type="Proteomes" id="UP000886335">
    <property type="component" value="Unassembled WGS sequence"/>
</dbReference>
<dbReference type="InterPro" id="IPR036388">
    <property type="entry name" value="WH-like_DNA-bd_sf"/>
</dbReference>
<gene>
    <name evidence="8" type="ORF">ENN50_08540</name>
</gene>
<feature type="binding site" evidence="7">
    <location>
        <position position="130"/>
    </location>
    <ligand>
        <name>Zn(2+)</name>
        <dbReference type="ChEBI" id="CHEBI:29105"/>
    </ligand>
</feature>
<dbReference type="Pfam" id="PF01475">
    <property type="entry name" value="FUR"/>
    <property type="match status" value="1"/>
</dbReference>
<protein>
    <submittedName>
        <fullName evidence="8">Transcriptional repressor</fullName>
    </submittedName>
</protein>
<dbReference type="Gene3D" id="3.30.1490.190">
    <property type="match status" value="1"/>
</dbReference>
<accession>A0A831WVZ8</accession>
<dbReference type="GO" id="GO:0000976">
    <property type="term" value="F:transcription cis-regulatory region binding"/>
    <property type="evidence" value="ECO:0007669"/>
    <property type="project" value="TreeGrafter"/>
</dbReference>
<evidence type="ECO:0000256" key="1">
    <source>
        <dbReference type="ARBA" id="ARBA00007957"/>
    </source>
</evidence>
<name>A0A831WVZ8_PROAE</name>
<dbReference type="Gene3D" id="1.10.10.10">
    <property type="entry name" value="Winged helix-like DNA-binding domain superfamily/Winged helix DNA-binding domain"/>
    <property type="match status" value="1"/>
</dbReference>
<dbReference type="InterPro" id="IPR043135">
    <property type="entry name" value="Fur_C"/>
</dbReference>
<dbReference type="GO" id="GO:1900376">
    <property type="term" value="P:regulation of secondary metabolite biosynthetic process"/>
    <property type="evidence" value="ECO:0007669"/>
    <property type="project" value="TreeGrafter"/>
</dbReference>
<dbReference type="InterPro" id="IPR036390">
    <property type="entry name" value="WH_DNA-bd_sf"/>
</dbReference>
<evidence type="ECO:0000256" key="6">
    <source>
        <dbReference type="ARBA" id="ARBA00023163"/>
    </source>
</evidence>
<dbReference type="AlphaFoldDB" id="A0A831WVZ8"/>
<evidence type="ECO:0000256" key="3">
    <source>
        <dbReference type="ARBA" id="ARBA00022833"/>
    </source>
</evidence>
<feature type="binding site" evidence="7">
    <location>
        <position position="87"/>
    </location>
    <ligand>
        <name>Zn(2+)</name>
        <dbReference type="ChEBI" id="CHEBI:29105"/>
    </ligand>
</feature>
<proteinExistence type="inferred from homology"/>
<comment type="similarity">
    <text evidence="1">Belongs to the Fur family.</text>
</comment>
<keyword evidence="6" id="KW-0804">Transcription</keyword>
<evidence type="ECO:0000256" key="4">
    <source>
        <dbReference type="ARBA" id="ARBA00023015"/>
    </source>
</evidence>
<dbReference type="InterPro" id="IPR002481">
    <property type="entry name" value="FUR"/>
</dbReference>
<dbReference type="GO" id="GO:0045892">
    <property type="term" value="P:negative regulation of DNA-templated transcription"/>
    <property type="evidence" value="ECO:0007669"/>
    <property type="project" value="TreeGrafter"/>
</dbReference>
<feature type="binding site" evidence="7">
    <location>
        <position position="90"/>
    </location>
    <ligand>
        <name>Zn(2+)</name>
        <dbReference type="ChEBI" id="CHEBI:29105"/>
    </ligand>
</feature>
<evidence type="ECO:0000313" key="8">
    <source>
        <dbReference type="EMBL" id="HED31704.1"/>
    </source>
</evidence>
<evidence type="ECO:0000256" key="2">
    <source>
        <dbReference type="ARBA" id="ARBA00022491"/>
    </source>
</evidence>